<organism evidence="3">
    <name type="scientific">Spodoptera frugiperda</name>
    <name type="common">Fall armyworm</name>
    <dbReference type="NCBI Taxonomy" id="7108"/>
    <lineage>
        <taxon>Eukaryota</taxon>
        <taxon>Metazoa</taxon>
        <taxon>Ecdysozoa</taxon>
        <taxon>Arthropoda</taxon>
        <taxon>Hexapoda</taxon>
        <taxon>Insecta</taxon>
        <taxon>Pterygota</taxon>
        <taxon>Neoptera</taxon>
        <taxon>Endopterygota</taxon>
        <taxon>Lepidoptera</taxon>
        <taxon>Glossata</taxon>
        <taxon>Ditrysia</taxon>
        <taxon>Noctuoidea</taxon>
        <taxon>Noctuidae</taxon>
        <taxon>Amphipyrinae</taxon>
        <taxon>Spodoptera</taxon>
    </lineage>
</organism>
<proteinExistence type="predicted"/>
<protein>
    <submittedName>
        <fullName evidence="2">SFRICE_020043</fullName>
    </submittedName>
    <submittedName>
        <fullName evidence="3">SFRICE_037236</fullName>
    </submittedName>
</protein>
<dbReference type="AlphaFoldDB" id="A0A2H1VXM4"/>
<reference evidence="3" key="1">
    <citation type="submission" date="2016-07" db="EMBL/GenBank/DDBJ databases">
        <authorList>
            <person name="Bretaudeau A."/>
        </authorList>
    </citation>
    <scope>NUCLEOTIDE SEQUENCE</scope>
    <source>
        <strain evidence="3">Rice</strain>
        <tissue evidence="3">Whole body</tissue>
    </source>
</reference>
<accession>A0A2H1VXM4</accession>
<dbReference type="EMBL" id="ODYU01003275">
    <property type="protein sequence ID" value="SOQ41816.1"/>
    <property type="molecule type" value="Genomic_DNA"/>
</dbReference>
<sequence length="65" mass="6632">MKKAIRSAAGCSQINIMGDCFSCCCGSSGGGGVTVVDQAYSNDGGFQPPPPDGGQVTDHSMDMMR</sequence>
<evidence type="ECO:0000313" key="2">
    <source>
        <dbReference type="EMBL" id="SOQ41816.1"/>
    </source>
</evidence>
<evidence type="ECO:0000256" key="1">
    <source>
        <dbReference type="SAM" id="MobiDB-lite"/>
    </source>
</evidence>
<feature type="region of interest" description="Disordered" evidence="1">
    <location>
        <begin position="41"/>
        <end position="65"/>
    </location>
</feature>
<evidence type="ECO:0000313" key="3">
    <source>
        <dbReference type="EMBL" id="SOQ45573.1"/>
    </source>
</evidence>
<dbReference type="EMBL" id="ODYU01005063">
    <property type="protein sequence ID" value="SOQ45573.1"/>
    <property type="molecule type" value="Genomic_DNA"/>
</dbReference>
<gene>
    <name evidence="2" type="ORF">SFRICE_020043</name>
    <name evidence="3" type="ORF">SFRICE_037236</name>
</gene>
<name>A0A2H1VXM4_SPOFR</name>